<feature type="coiled-coil region" evidence="1">
    <location>
        <begin position="54"/>
        <end position="81"/>
    </location>
</feature>
<evidence type="ECO:0008006" key="4">
    <source>
        <dbReference type="Google" id="ProtNLM"/>
    </source>
</evidence>
<evidence type="ECO:0000313" key="2">
    <source>
        <dbReference type="EMBL" id="OWZ18783.1"/>
    </source>
</evidence>
<dbReference type="GO" id="GO:0003700">
    <property type="term" value="F:DNA-binding transcription factor activity"/>
    <property type="evidence" value="ECO:0007669"/>
    <property type="project" value="InterPro"/>
</dbReference>
<keyword evidence="1" id="KW-0175">Coiled coil</keyword>
<comment type="caution">
    <text evidence="2">The sequence shown here is derived from an EMBL/GenBank/DDBJ whole genome shotgun (WGS) entry which is preliminary data.</text>
</comment>
<evidence type="ECO:0000313" key="3">
    <source>
        <dbReference type="Proteomes" id="UP000198211"/>
    </source>
</evidence>
<dbReference type="Proteomes" id="UP000198211">
    <property type="component" value="Unassembled WGS sequence"/>
</dbReference>
<sequence>MPELASLIAAALDITSLKSASVSKKDISASKPVKIAPTPVSAVKENRIAATRLRQRSQQSLRSLEEQMEFYRSRCEFLEIVMSGCLTCSSLSAMQFSDIELIPMETIKPETAVDRDEPTILTEVECVVLDKVLHN</sequence>
<keyword evidence="3" id="KW-1185">Reference proteome</keyword>
<dbReference type="InterPro" id="IPR046347">
    <property type="entry name" value="bZIP_sf"/>
</dbReference>
<protein>
    <recommendedName>
        <fullName evidence="4">BZIP domain-containing protein</fullName>
    </recommendedName>
</protein>
<dbReference type="AlphaFoldDB" id="A0A225WM84"/>
<gene>
    <name evidence="2" type="ORF">PHMEG_0007066</name>
</gene>
<dbReference type="OrthoDB" id="103095at2759"/>
<proteinExistence type="predicted"/>
<evidence type="ECO:0000256" key="1">
    <source>
        <dbReference type="SAM" id="Coils"/>
    </source>
</evidence>
<dbReference type="SUPFAM" id="SSF57959">
    <property type="entry name" value="Leucine zipper domain"/>
    <property type="match status" value="1"/>
</dbReference>
<name>A0A225WM84_9STRA</name>
<dbReference type="EMBL" id="NBNE01000537">
    <property type="protein sequence ID" value="OWZ18783.1"/>
    <property type="molecule type" value="Genomic_DNA"/>
</dbReference>
<reference evidence="3" key="1">
    <citation type="submission" date="2017-03" db="EMBL/GenBank/DDBJ databases">
        <title>Phytopthora megakarya and P. palmivora, two closely related causual agents of cacao black pod achieved similar genome size and gene model numbers by different mechanisms.</title>
        <authorList>
            <person name="Ali S."/>
            <person name="Shao J."/>
            <person name="Larry D.J."/>
            <person name="Kronmiller B."/>
            <person name="Shen D."/>
            <person name="Strem M.D."/>
            <person name="Melnick R.L."/>
            <person name="Guiltinan M.J."/>
            <person name="Tyler B.M."/>
            <person name="Meinhardt L.W."/>
            <person name="Bailey B.A."/>
        </authorList>
    </citation>
    <scope>NUCLEOTIDE SEQUENCE [LARGE SCALE GENOMIC DNA]</scope>
    <source>
        <strain evidence="3">zdho120</strain>
    </source>
</reference>
<organism evidence="2 3">
    <name type="scientific">Phytophthora megakarya</name>
    <dbReference type="NCBI Taxonomy" id="4795"/>
    <lineage>
        <taxon>Eukaryota</taxon>
        <taxon>Sar</taxon>
        <taxon>Stramenopiles</taxon>
        <taxon>Oomycota</taxon>
        <taxon>Peronosporomycetes</taxon>
        <taxon>Peronosporales</taxon>
        <taxon>Peronosporaceae</taxon>
        <taxon>Phytophthora</taxon>
    </lineage>
</organism>
<accession>A0A225WM84</accession>